<dbReference type="PANTHER" id="PTHR40375">
    <property type="entry name" value="SPORULATION-SPECIFIC PROTEIN 22"/>
    <property type="match status" value="1"/>
</dbReference>
<dbReference type="InterPro" id="IPR039057">
    <property type="entry name" value="Spo22/ZIP4"/>
</dbReference>
<accession>A0ABP1FNW9</accession>
<sequence>MISHEQLAKLAICHKVVRLLAQAYSVSGQAAHALTCVQNVRKLQDFPDDAPDLCLTATEALIQLDRPEEADAELLALVLHKDASAALCLASLTAVLEAPGCSALKPAADIVLERFAEDATVPLRLVQALLGASEDEDINQEKGSIVLDIAGNEKENDSTKDQRKSMYMLLWDRATQRFTSKDYKACEDFCTAALGYAEADAEAAVARQLALAHLAQRYPDRSPEDLGIAAEDDPSSLADKVPKLKAVLMQEEARKALHRLRPLMNSDDASLDFMKAMHSELELMSDEAVMKQVLTTLWEEAIRMQGPSKRPGDNVVIFRHLSVLIQEMEKDALQDSSSKPSNVAGGHQGSMASADDEDFAAAAELYRACGCFFEAIPSPTQDDLVVQRNNYTLAARTMMDAHSYGPNREQYLDLAQTLLDKAAAALEATRHFTHDPENLKRARTAHYAVETESALRQGRHSHLLQLIEQAKQIYTVEHLLEVVAYA</sequence>
<gene>
    <name evidence="2" type="primary">g2275</name>
    <name evidence="2" type="ORF">VP750_LOCUS1949</name>
</gene>
<keyword evidence="3" id="KW-1185">Reference proteome</keyword>
<feature type="region of interest" description="Disordered" evidence="1">
    <location>
        <begin position="331"/>
        <end position="352"/>
    </location>
</feature>
<comment type="caution">
    <text evidence="2">The sequence shown here is derived from an EMBL/GenBank/DDBJ whole genome shotgun (WGS) entry which is preliminary data.</text>
</comment>
<evidence type="ECO:0000256" key="1">
    <source>
        <dbReference type="SAM" id="MobiDB-lite"/>
    </source>
</evidence>
<evidence type="ECO:0000313" key="3">
    <source>
        <dbReference type="Proteomes" id="UP001497392"/>
    </source>
</evidence>
<organism evidence="2 3">
    <name type="scientific">Coccomyxa viridis</name>
    <dbReference type="NCBI Taxonomy" id="1274662"/>
    <lineage>
        <taxon>Eukaryota</taxon>
        <taxon>Viridiplantae</taxon>
        <taxon>Chlorophyta</taxon>
        <taxon>core chlorophytes</taxon>
        <taxon>Trebouxiophyceae</taxon>
        <taxon>Trebouxiophyceae incertae sedis</taxon>
        <taxon>Coccomyxaceae</taxon>
        <taxon>Coccomyxa</taxon>
    </lineage>
</organism>
<name>A0ABP1FNW9_9CHLO</name>
<proteinExistence type="predicted"/>
<evidence type="ECO:0000313" key="2">
    <source>
        <dbReference type="EMBL" id="CAL5220290.1"/>
    </source>
</evidence>
<dbReference type="Proteomes" id="UP001497392">
    <property type="component" value="Unassembled WGS sequence"/>
</dbReference>
<dbReference type="EMBL" id="CAXHTA020000003">
    <property type="protein sequence ID" value="CAL5220290.1"/>
    <property type="molecule type" value="Genomic_DNA"/>
</dbReference>
<protein>
    <submittedName>
        <fullName evidence="2">G2275 protein</fullName>
    </submittedName>
</protein>
<reference evidence="2 3" key="1">
    <citation type="submission" date="2024-06" db="EMBL/GenBank/DDBJ databases">
        <authorList>
            <person name="Kraege A."/>
            <person name="Thomma B."/>
        </authorList>
    </citation>
    <scope>NUCLEOTIDE SEQUENCE [LARGE SCALE GENOMIC DNA]</scope>
</reference>
<dbReference type="PANTHER" id="PTHR40375:SF2">
    <property type="entry name" value="SPORULATION-SPECIFIC PROTEIN 22"/>
    <property type="match status" value="1"/>
</dbReference>